<dbReference type="EMBL" id="JAQQDW010000152">
    <property type="protein sequence ID" value="MFM0108945.1"/>
    <property type="molecule type" value="Genomic_DNA"/>
</dbReference>
<accession>A0ACC7NQB5</accession>
<keyword evidence="2" id="KW-1185">Reference proteome</keyword>
<reference evidence="1 2" key="1">
    <citation type="journal article" date="2024" name="Chem. Sci.">
        <title>Discovery of megapolipeptins by genome mining of a Burkholderiales bacteria collection.</title>
        <authorList>
            <person name="Paulo B.S."/>
            <person name="Recchia M.J.J."/>
            <person name="Lee S."/>
            <person name="Fergusson C.H."/>
            <person name="Romanowski S.B."/>
            <person name="Hernandez A."/>
            <person name="Krull N."/>
            <person name="Liu D.Y."/>
            <person name="Cavanagh H."/>
            <person name="Bos A."/>
            <person name="Gray C.A."/>
            <person name="Murphy B.T."/>
            <person name="Linington R.G."/>
            <person name="Eustaquio A.S."/>
        </authorList>
    </citation>
    <scope>NUCLEOTIDE SEQUENCE [LARGE SCALE GENOMIC DNA]</scope>
    <source>
        <strain evidence="1 2">RL18-126-BIB-B</strain>
    </source>
</reference>
<name>A0ACC7NQB5_9BURK</name>
<proteinExistence type="predicted"/>
<evidence type="ECO:0000313" key="2">
    <source>
        <dbReference type="Proteomes" id="UP001629235"/>
    </source>
</evidence>
<sequence>MSSYRILHSEPAPSRDSYLAEVPAARGETAPTRQLVHLALDAIRLLVVIVYGHLRLSERSLTDAYAIVLGALNLGRVHHVLPRLPELLDAPDRLTRFIALEHLWVVLLPPGTPLAPNVSNRCARWRTRLRLI</sequence>
<evidence type="ECO:0000313" key="1">
    <source>
        <dbReference type="EMBL" id="MFM0108945.1"/>
    </source>
</evidence>
<comment type="caution">
    <text evidence="1">The sequence shown here is derived from an EMBL/GenBank/DDBJ whole genome shotgun (WGS) entry which is preliminary data.</text>
</comment>
<dbReference type="Proteomes" id="UP001629235">
    <property type="component" value="Unassembled WGS sequence"/>
</dbReference>
<organism evidence="1 2">
    <name type="scientific">Paraburkholderia rhynchosiae</name>
    <dbReference type="NCBI Taxonomy" id="487049"/>
    <lineage>
        <taxon>Bacteria</taxon>
        <taxon>Pseudomonadati</taxon>
        <taxon>Pseudomonadota</taxon>
        <taxon>Betaproteobacteria</taxon>
        <taxon>Burkholderiales</taxon>
        <taxon>Burkholderiaceae</taxon>
        <taxon>Paraburkholderia</taxon>
    </lineage>
</organism>
<protein>
    <submittedName>
        <fullName evidence="1">Uncharacterized protein</fullName>
    </submittedName>
</protein>
<gene>
    <name evidence="1" type="ORF">PQR01_37560</name>
</gene>